<protein>
    <submittedName>
        <fullName evidence="4">S-layer family protein</fullName>
    </submittedName>
</protein>
<comment type="caution">
    <text evidence="4">The sequence shown here is derived from an EMBL/GenBank/DDBJ whole genome shotgun (WGS) entry which is preliminary data.</text>
</comment>
<dbReference type="SMART" id="SM00710">
    <property type="entry name" value="PbH1"/>
    <property type="match status" value="6"/>
</dbReference>
<name>A0A3D9IMB3_9BACL</name>
<sequence length="1687" mass="172296">MNGKRRLGKAFKTFAAITALALLATLVRLPVASASSTPDTNWYTSAPGVALYQIDTADELAGLAELVNAGNDFNGKTIELSENIDLASYNWTPIGTSNTPFQGTFDGGAYVISGLTISETLVLSTSDTRRVGLFGVIGHEGTVQNVELTGVNINVVYTPQSIVPGVAFVGSAAGTNEGTVAEVKATGTLSVTGGDVAVGGLVGSNGSNRSVNNYGGLTNASSAAVSINVSSNYQVLQAGGLVGISTSSGNQIVDSYSEGTISANGAGMNGSPTTGGLVGYADRSSISGSWSSATVTNIEGKDTSYAGGLVGQAVSTGINNSYATGNVYLSLRSNAVSSNVTAAGGLVGYLWYASALAKIVDSHSTGNVTVEAQTAYMLAAGGLVGYSRGGAAPALIERSYATGDASATWIGSGPVYTGGLAGYAWGTSINQSYSTGNAYSRSDGATGNAGSGGLTGVLVGLSGTVTSSISNSYSTGKAQANSAGQERVGGLVGVASTNSNISSSYSTGVPHVVQGVTVKRGGSVGQNSGNAVAHTYYDTTTSRQTDTLNGMPLNTGEMTEPNTLQAAQSGSLSGLIGGVWTKRPHATTVEGRVVEVYYPELAVFADSSASAEAQAASKASVTTAVYANLTHEGVTTYFGSIQGAIDAAADGDTVGIAPGVYTEQLTVTKNITLEGAGIDQTILASPDSDKLMPSAWTNLKDQQVYAVVGVKTGSPGQVAVRNLTIDGRKQGYIAQHNGVADLYTFNGIAVRDTSATIDRVKIVDVRDTHSDYSGAPASLPSDYVPQDQPSGANHNESILLEGAAGTGAHKVTVQDSEILRFHKTAILAWGPALEVDIRNNTIQGHGRTLYSTGNGIQVASSDRSSLGGGNGDRRGTSGIVQNNRITDIGLVIPEPGQVGSYLNLGLYGPSGILLWEAADGFVIEGNTITGPSVPAWHNSATSNDGGYSNDGIGLNYSKNVTVRNNVIAGFGTAILEGSSVIGSSLEVSDNTLSGNEIDIWASSGADSIKLGAGAETIAYGENTNGTDTIEGFGSGDRIRVIGFRSGSVNGQIGTPGNAIFVNDTGGTPIINGYADGAPVVDFTGGTVTSGDGTVVAARSVQVAVSGQVTTLYIDTENDADAPELELKLAGVYSPLNFKLNGGDIEYFDPFATVLFVTAADPSGSSNDGKTKLTVTPAVTDVGHKLVYFNFGGGALIVPSVGQTLTNYSDLPANGLILAANGDKIGVAEVDASGKLVKFGQVVALVTAEPSTNTPSTPSSGSSGGGTPAAEDEGFVVLVNGKKENAGQATTTESGGVKTTMIVVDTAKLLEKLRAAGAGAVVTIPVGVAANVIVAELDGQIIEKMTEASATLVIKTPKASYTVPAEQLGIGALSGRLGTGVKPDQVKMHISIADVPSSMAATVASAAADGGFTLVLPPLDFKISASYGGRTAEVSKFGAFVERTVALPDGIDSDKITTGIVVERDGSFRHVPTKIVVIDGTYHAAINSLTNSVYAVVWHPVEFADVQGHWAKDAINDMGSRMVINGVSDTRFDPGADITRAEFAAMVVRGLGLKPGEGEQTFRDVAAESWYADIVRTAAAYGLVQGFKDGTFRPTDKITREEAMMIAAKAMRLTGLADKTDALDNDAMLSKFADGADAAVWAKEAIASTAKAELISGRNGGKLEPKANISRAEVAVLIQRLLQRSGLI</sequence>
<evidence type="ECO:0000259" key="3">
    <source>
        <dbReference type="PROSITE" id="PS51272"/>
    </source>
</evidence>
<dbReference type="OrthoDB" id="663332at2"/>
<dbReference type="InterPro" id="IPR001119">
    <property type="entry name" value="SLH_dom"/>
</dbReference>
<feature type="compositionally biased region" description="Low complexity" evidence="1">
    <location>
        <begin position="1249"/>
        <end position="1260"/>
    </location>
</feature>
<proteinExistence type="predicted"/>
<dbReference type="PROSITE" id="PS51272">
    <property type="entry name" value="SLH"/>
    <property type="match status" value="3"/>
</dbReference>
<feature type="domain" description="SLH" evidence="3">
    <location>
        <begin position="1628"/>
        <end position="1687"/>
    </location>
</feature>
<organism evidence="4 5">
    <name type="scientific">Cohnella phaseoli</name>
    <dbReference type="NCBI Taxonomy" id="456490"/>
    <lineage>
        <taxon>Bacteria</taxon>
        <taxon>Bacillati</taxon>
        <taxon>Bacillota</taxon>
        <taxon>Bacilli</taxon>
        <taxon>Bacillales</taxon>
        <taxon>Paenibacillaceae</taxon>
        <taxon>Cohnella</taxon>
    </lineage>
</organism>
<dbReference type="SUPFAM" id="SSF51126">
    <property type="entry name" value="Pectin lyase-like"/>
    <property type="match status" value="2"/>
</dbReference>
<dbReference type="InterPro" id="IPR012334">
    <property type="entry name" value="Pectin_lyas_fold"/>
</dbReference>
<feature type="domain" description="SLH" evidence="3">
    <location>
        <begin position="1561"/>
        <end position="1620"/>
    </location>
</feature>
<dbReference type="PANTHER" id="PTHR43308:SF5">
    <property type="entry name" value="S-LAYER PROTEIN _ PEPTIDOGLYCAN ENDO-BETA-N-ACETYLGLUCOSAMINIDASE"/>
    <property type="match status" value="1"/>
</dbReference>
<dbReference type="InterPro" id="IPR011050">
    <property type="entry name" value="Pectin_lyase_fold/virulence"/>
</dbReference>
<dbReference type="Pfam" id="PF00395">
    <property type="entry name" value="SLH"/>
    <property type="match status" value="3"/>
</dbReference>
<dbReference type="RefSeq" id="WP_147310285.1">
    <property type="nucleotide sequence ID" value="NZ_QRDZ01000027.1"/>
</dbReference>
<feature type="signal peptide" evidence="2">
    <location>
        <begin position="1"/>
        <end position="34"/>
    </location>
</feature>
<dbReference type="EMBL" id="QRDZ01000027">
    <property type="protein sequence ID" value="RED62913.1"/>
    <property type="molecule type" value="Genomic_DNA"/>
</dbReference>
<evidence type="ECO:0000313" key="4">
    <source>
        <dbReference type="EMBL" id="RED62913.1"/>
    </source>
</evidence>
<feature type="region of interest" description="Disordered" evidence="1">
    <location>
        <begin position="1249"/>
        <end position="1268"/>
    </location>
</feature>
<accession>A0A3D9IMB3</accession>
<dbReference type="Proteomes" id="UP000256977">
    <property type="component" value="Unassembled WGS sequence"/>
</dbReference>
<evidence type="ECO:0000256" key="1">
    <source>
        <dbReference type="SAM" id="MobiDB-lite"/>
    </source>
</evidence>
<dbReference type="InterPro" id="IPR051465">
    <property type="entry name" value="Cell_Envelope_Struct_Comp"/>
</dbReference>
<keyword evidence="2" id="KW-0732">Signal</keyword>
<reference evidence="4 5" key="1">
    <citation type="submission" date="2018-07" db="EMBL/GenBank/DDBJ databases">
        <title>Genomic Encyclopedia of Type Strains, Phase III (KMG-III): the genomes of soil and plant-associated and newly described type strains.</title>
        <authorList>
            <person name="Whitman W."/>
        </authorList>
    </citation>
    <scope>NUCLEOTIDE SEQUENCE [LARGE SCALE GENOMIC DNA]</scope>
    <source>
        <strain evidence="4 5">CECT 7287</strain>
    </source>
</reference>
<feature type="region of interest" description="Disordered" evidence="1">
    <location>
        <begin position="860"/>
        <end position="879"/>
    </location>
</feature>
<gene>
    <name evidence="4" type="ORF">DFP98_12715</name>
</gene>
<dbReference type="InterPro" id="IPR006626">
    <property type="entry name" value="PbH1"/>
</dbReference>
<keyword evidence="5" id="KW-1185">Reference proteome</keyword>
<evidence type="ECO:0000256" key="2">
    <source>
        <dbReference type="SAM" id="SignalP"/>
    </source>
</evidence>
<dbReference type="Gene3D" id="2.160.20.110">
    <property type="match status" value="3"/>
</dbReference>
<dbReference type="PANTHER" id="PTHR43308">
    <property type="entry name" value="OUTER MEMBRANE PROTEIN ALPHA-RELATED"/>
    <property type="match status" value="1"/>
</dbReference>
<feature type="domain" description="SLH" evidence="3">
    <location>
        <begin position="1497"/>
        <end position="1560"/>
    </location>
</feature>
<dbReference type="Gene3D" id="2.160.20.10">
    <property type="entry name" value="Single-stranded right-handed beta-helix, Pectin lyase-like"/>
    <property type="match status" value="1"/>
</dbReference>
<evidence type="ECO:0000313" key="5">
    <source>
        <dbReference type="Proteomes" id="UP000256977"/>
    </source>
</evidence>
<feature type="chain" id="PRO_5017636092" evidence="2">
    <location>
        <begin position="35"/>
        <end position="1687"/>
    </location>
</feature>